<protein>
    <recommendedName>
        <fullName evidence="4">Large ribosomal subunit protein uL4m</fullName>
    </recommendedName>
</protein>
<dbReference type="GO" id="GO:0005840">
    <property type="term" value="C:ribosome"/>
    <property type="evidence" value="ECO:0007669"/>
    <property type="project" value="UniProtKB-KW"/>
</dbReference>
<reference evidence="5" key="1">
    <citation type="submission" date="2016-06" db="UniProtKB">
        <authorList>
            <consortium name="WormBaseParasite"/>
        </authorList>
    </citation>
    <scope>IDENTIFICATION</scope>
</reference>
<evidence type="ECO:0000256" key="3">
    <source>
        <dbReference type="ARBA" id="ARBA00023274"/>
    </source>
</evidence>
<dbReference type="Pfam" id="PF00573">
    <property type="entry name" value="Ribosomal_L4"/>
    <property type="match status" value="1"/>
</dbReference>
<dbReference type="GO" id="GO:0003735">
    <property type="term" value="F:structural constituent of ribosome"/>
    <property type="evidence" value="ECO:0007669"/>
    <property type="project" value="InterPro"/>
</dbReference>
<evidence type="ECO:0000256" key="4">
    <source>
        <dbReference type="ARBA" id="ARBA00040565"/>
    </source>
</evidence>
<dbReference type="InterPro" id="IPR023574">
    <property type="entry name" value="Ribosomal_uL4_dom_sf"/>
</dbReference>
<proteinExistence type="inferred from homology"/>
<dbReference type="GO" id="GO:1990904">
    <property type="term" value="C:ribonucleoprotein complex"/>
    <property type="evidence" value="ECO:0007669"/>
    <property type="project" value="UniProtKB-KW"/>
</dbReference>
<dbReference type="GO" id="GO:0006412">
    <property type="term" value="P:translation"/>
    <property type="evidence" value="ECO:0007669"/>
    <property type="project" value="InterPro"/>
</dbReference>
<keyword evidence="3" id="KW-0687">Ribonucleoprotein</keyword>
<comment type="similarity">
    <text evidence="1">Belongs to the universal ribosomal protein uL4 family.</text>
</comment>
<evidence type="ECO:0000256" key="1">
    <source>
        <dbReference type="ARBA" id="ARBA00010528"/>
    </source>
</evidence>
<organism evidence="5">
    <name type="scientific">Gongylonema pulchrum</name>
    <dbReference type="NCBI Taxonomy" id="637853"/>
    <lineage>
        <taxon>Eukaryota</taxon>
        <taxon>Metazoa</taxon>
        <taxon>Ecdysozoa</taxon>
        <taxon>Nematoda</taxon>
        <taxon>Chromadorea</taxon>
        <taxon>Rhabditida</taxon>
        <taxon>Spirurina</taxon>
        <taxon>Spiruromorpha</taxon>
        <taxon>Spiruroidea</taxon>
        <taxon>Gongylonematidae</taxon>
        <taxon>Gongylonema</taxon>
    </lineage>
</organism>
<sequence length="142" mass="16242">LEGLCVAVTVKHAQNDLVIVDDFESLPKGDAQFMHDLADIRNWGYSVLFVHDSSEVPENLAQACEQIPSFNVMPVYGLNCFSLIKHDTVVFSLPALNLFQSRILYHKNRATSLQRKYRYADYKRTILCEAEKEVDPIHVPFI</sequence>
<dbReference type="InterPro" id="IPR002136">
    <property type="entry name" value="Ribosomal_uL4"/>
</dbReference>
<accession>A0A183D275</accession>
<evidence type="ECO:0000313" key="5">
    <source>
        <dbReference type="WBParaSite" id="GPUH_0000282101-mRNA-1"/>
    </source>
</evidence>
<dbReference type="PANTHER" id="PTHR10746">
    <property type="entry name" value="50S RIBOSOMAL PROTEIN L4"/>
    <property type="match status" value="1"/>
</dbReference>
<dbReference type="InterPro" id="IPR013005">
    <property type="entry name" value="Ribosomal_uL4-like"/>
</dbReference>
<evidence type="ECO:0000256" key="2">
    <source>
        <dbReference type="ARBA" id="ARBA00022980"/>
    </source>
</evidence>
<dbReference type="SUPFAM" id="SSF52166">
    <property type="entry name" value="Ribosomal protein L4"/>
    <property type="match status" value="1"/>
</dbReference>
<dbReference type="Gene3D" id="3.40.1370.10">
    <property type="match status" value="1"/>
</dbReference>
<name>A0A183D275_9BILA</name>
<dbReference type="AlphaFoldDB" id="A0A183D275"/>
<keyword evidence="2" id="KW-0689">Ribosomal protein</keyword>
<dbReference type="WBParaSite" id="GPUH_0000282101-mRNA-1">
    <property type="protein sequence ID" value="GPUH_0000282101-mRNA-1"/>
    <property type="gene ID" value="GPUH_0000282101"/>
</dbReference>
<dbReference type="PANTHER" id="PTHR10746:SF6">
    <property type="entry name" value="LARGE RIBOSOMAL SUBUNIT PROTEIN UL4M"/>
    <property type="match status" value="1"/>
</dbReference>